<proteinExistence type="predicted"/>
<sequence length="135" mass="15565">MTTGTDIHVESVKLQKKIESHLSITGSELSFEFQTVEGKVKLDLITINPRHNQSFLFHSEVGIDKLDALKKMYDYVQSYKDKYQSYTVQWIAKGDNELHTSYFRASNMYDALDKLYYGRDINTITVFSVVLNPVA</sequence>
<comment type="caution">
    <text evidence="1">The sequence shown here is derived from an EMBL/GenBank/DDBJ whole genome shotgun (WGS) entry which is preliminary data.</text>
</comment>
<accession>A0ABQ3I0S1</accession>
<name>A0ABQ3I0S1_9BACT</name>
<gene>
    <name evidence="1" type="ORF">GCM10011340_01910</name>
</gene>
<keyword evidence="2" id="KW-1185">Reference proteome</keyword>
<organism evidence="1 2">
    <name type="scientific">Roseivirga thermotolerans</name>
    <dbReference type="NCBI Taxonomy" id="1758176"/>
    <lineage>
        <taxon>Bacteria</taxon>
        <taxon>Pseudomonadati</taxon>
        <taxon>Bacteroidota</taxon>
        <taxon>Cytophagia</taxon>
        <taxon>Cytophagales</taxon>
        <taxon>Roseivirgaceae</taxon>
        <taxon>Roseivirga</taxon>
    </lineage>
</organism>
<dbReference type="Proteomes" id="UP000658258">
    <property type="component" value="Unassembled WGS sequence"/>
</dbReference>
<protein>
    <submittedName>
        <fullName evidence="1">Uncharacterized protein</fullName>
    </submittedName>
</protein>
<dbReference type="EMBL" id="BNAG01000001">
    <property type="protein sequence ID" value="GHE51373.1"/>
    <property type="molecule type" value="Genomic_DNA"/>
</dbReference>
<dbReference type="RefSeq" id="WP_189628315.1">
    <property type="nucleotide sequence ID" value="NZ_BNAG01000001.1"/>
</dbReference>
<reference evidence="2" key="1">
    <citation type="journal article" date="2019" name="Int. J. Syst. Evol. Microbiol.">
        <title>The Global Catalogue of Microorganisms (GCM) 10K type strain sequencing project: providing services to taxonomists for standard genome sequencing and annotation.</title>
        <authorList>
            <consortium name="The Broad Institute Genomics Platform"/>
            <consortium name="The Broad Institute Genome Sequencing Center for Infectious Disease"/>
            <person name="Wu L."/>
            <person name="Ma J."/>
        </authorList>
    </citation>
    <scope>NUCLEOTIDE SEQUENCE [LARGE SCALE GENOMIC DNA]</scope>
    <source>
        <strain evidence="2">CGMCC 1.15111</strain>
    </source>
</reference>
<evidence type="ECO:0000313" key="1">
    <source>
        <dbReference type="EMBL" id="GHE51373.1"/>
    </source>
</evidence>
<evidence type="ECO:0000313" key="2">
    <source>
        <dbReference type="Proteomes" id="UP000658258"/>
    </source>
</evidence>